<dbReference type="InterPro" id="IPR036388">
    <property type="entry name" value="WH-like_DNA-bd_sf"/>
</dbReference>
<keyword evidence="6" id="KW-1185">Reference proteome</keyword>
<evidence type="ECO:0000313" key="5">
    <source>
        <dbReference type="EMBL" id="PHH65785.1"/>
    </source>
</evidence>
<dbReference type="STRING" id="1399860.A0A2C5Y8H3"/>
<dbReference type="InterPro" id="IPR054559">
    <property type="entry name" value="PSMD12-CSN4-like_N"/>
</dbReference>
<dbReference type="Proteomes" id="UP000226192">
    <property type="component" value="Unassembled WGS sequence"/>
</dbReference>
<dbReference type="OrthoDB" id="268763at2759"/>
<dbReference type="GO" id="GO:0008541">
    <property type="term" value="C:proteasome regulatory particle, lid subcomplex"/>
    <property type="evidence" value="ECO:0007669"/>
    <property type="project" value="TreeGrafter"/>
</dbReference>
<feature type="domain" description="PCI" evidence="4">
    <location>
        <begin position="264"/>
        <end position="441"/>
    </location>
</feature>
<dbReference type="PROSITE" id="PS50250">
    <property type="entry name" value="PCI"/>
    <property type="match status" value="1"/>
</dbReference>
<dbReference type="SUPFAM" id="SSF46785">
    <property type="entry name" value="Winged helix' DNA-binding domain"/>
    <property type="match status" value="1"/>
</dbReference>
<dbReference type="Pfam" id="PF22241">
    <property type="entry name" value="PSMD12-CSN4_N"/>
    <property type="match status" value="2"/>
</dbReference>
<comment type="caution">
    <text evidence="5">The sequence shown here is derived from an EMBL/GenBank/DDBJ whole genome shotgun (WGS) entry which is preliminary data.</text>
</comment>
<dbReference type="EMBL" id="NJET01000014">
    <property type="protein sequence ID" value="PHH65785.1"/>
    <property type="molecule type" value="Genomic_DNA"/>
</dbReference>
<dbReference type="PANTHER" id="PTHR10855:SF1">
    <property type="entry name" value="26S PROTEASOME NON-ATPASE REGULATORY SUBUNIT 12"/>
    <property type="match status" value="1"/>
</dbReference>
<evidence type="ECO:0000256" key="2">
    <source>
        <dbReference type="ARBA" id="ARBA00022942"/>
    </source>
</evidence>
<evidence type="ECO:0000256" key="3">
    <source>
        <dbReference type="SAM" id="MobiDB-lite"/>
    </source>
</evidence>
<feature type="compositionally biased region" description="Basic and acidic residues" evidence="3">
    <location>
        <begin position="211"/>
        <end position="232"/>
    </location>
</feature>
<dbReference type="Pfam" id="PF18098">
    <property type="entry name" value="RPN5_C"/>
    <property type="match status" value="1"/>
</dbReference>
<comment type="similarity">
    <text evidence="1">Belongs to the proteasome subunit p55 family.</text>
</comment>
<dbReference type="InterPro" id="IPR040134">
    <property type="entry name" value="PSMD12/CSN4"/>
</dbReference>
<dbReference type="FunFam" id="1.10.10.10:FF:000070">
    <property type="entry name" value="26S proteasome non-ATPase regulatory subunit 12"/>
    <property type="match status" value="1"/>
</dbReference>
<dbReference type="GO" id="GO:0005634">
    <property type="term" value="C:nucleus"/>
    <property type="evidence" value="ECO:0007669"/>
    <property type="project" value="UniProtKB-ARBA"/>
</dbReference>
<dbReference type="GO" id="GO:0005737">
    <property type="term" value="C:cytoplasm"/>
    <property type="evidence" value="ECO:0007669"/>
    <property type="project" value="TreeGrafter"/>
</dbReference>
<reference evidence="5 6" key="1">
    <citation type="submission" date="2017-06" db="EMBL/GenBank/DDBJ databases">
        <title>Ant-infecting Ophiocordyceps genomes reveal a high diversity of potential behavioral manipulation genes and a possible major role for enterotoxins.</title>
        <authorList>
            <person name="De Bekker C."/>
            <person name="Evans H.C."/>
            <person name="Brachmann A."/>
            <person name="Hughes D.P."/>
        </authorList>
    </citation>
    <scope>NUCLEOTIDE SEQUENCE [LARGE SCALE GENOMIC DNA]</scope>
    <source>
        <strain evidence="5 6">Map64</strain>
    </source>
</reference>
<keyword evidence="2" id="KW-0647">Proteasome</keyword>
<evidence type="ECO:0000313" key="6">
    <source>
        <dbReference type="Proteomes" id="UP000226192"/>
    </source>
</evidence>
<protein>
    <recommendedName>
        <fullName evidence="4">PCI domain-containing protein</fullName>
    </recommendedName>
</protein>
<name>A0A2C5Y8H3_9HYPO</name>
<gene>
    <name evidence="5" type="ORF">CDD81_1512</name>
</gene>
<proteinExistence type="inferred from homology"/>
<dbReference type="Pfam" id="PF01399">
    <property type="entry name" value="PCI"/>
    <property type="match status" value="1"/>
</dbReference>
<sequence length="482" mass="55354">MSDGVLKPEKDFSKETETQLAKAEVQAKTNLKAAVEKLSVLEKQTRQASDLASTSRILVGIVTLCKDAGDWSLMNEQTLLLSKKHSQLKQAITKMVQTVVGFLDATPNLKTKLSVIETLRTVTEGKIFVEVERARVTKILSDIKKEQGDIKAATEILCELQVETFGSMSRREKTEFILAQVALCIESGDWAQAGILGRKISTKYLARKPKKTAEQLEKEQKEREKKKARGEEVPEEDKDDTTDLKLRFYEQQVMLAKHDDKYLNVCKDYRQVLDTEAVEEDPAKLHPTLQRIIYFVILAPYDNEQHDLLHRIHRDSRNSQIPLDAELLRLFTVPELMRWPEIAKKFGPHLCSTDVFDAHPGQSSDEKAHRRWEDLRKRVIEHNVRVVAKYYTRIEMKRLTELLDLTEDETEKYISQLVTSKTVYAKIDRPARIVSFAKPRDADDVLNEWSGNMKSLLGLLERIDHLITKEEMMARIQPTSAK</sequence>
<dbReference type="InterPro" id="IPR036390">
    <property type="entry name" value="WH_DNA-bd_sf"/>
</dbReference>
<organism evidence="5 6">
    <name type="scientific">Ophiocordyceps australis</name>
    <dbReference type="NCBI Taxonomy" id="1399860"/>
    <lineage>
        <taxon>Eukaryota</taxon>
        <taxon>Fungi</taxon>
        <taxon>Dikarya</taxon>
        <taxon>Ascomycota</taxon>
        <taxon>Pezizomycotina</taxon>
        <taxon>Sordariomycetes</taxon>
        <taxon>Hypocreomycetidae</taxon>
        <taxon>Hypocreales</taxon>
        <taxon>Ophiocordycipitaceae</taxon>
        <taxon>Ophiocordyceps</taxon>
    </lineage>
</organism>
<dbReference type="PANTHER" id="PTHR10855">
    <property type="entry name" value="26S PROTEASOME NON-ATPASE REGULATORY SUBUNIT 12/COP9 SIGNALOSOME COMPLEX SUBUNIT 4"/>
    <property type="match status" value="1"/>
</dbReference>
<dbReference type="InterPro" id="IPR040896">
    <property type="entry name" value="RPN5_C"/>
</dbReference>
<dbReference type="InterPro" id="IPR000717">
    <property type="entry name" value="PCI_dom"/>
</dbReference>
<dbReference type="AlphaFoldDB" id="A0A2C5Y8H3"/>
<accession>A0A2C5Y8H3</accession>
<dbReference type="SMART" id="SM00088">
    <property type="entry name" value="PINT"/>
    <property type="match status" value="1"/>
</dbReference>
<evidence type="ECO:0000256" key="1">
    <source>
        <dbReference type="ARBA" id="ARBA00006397"/>
    </source>
</evidence>
<dbReference type="Gene3D" id="1.10.10.10">
    <property type="entry name" value="Winged helix-like DNA-binding domain superfamily/Winged helix DNA-binding domain"/>
    <property type="match status" value="1"/>
</dbReference>
<evidence type="ECO:0000259" key="4">
    <source>
        <dbReference type="PROSITE" id="PS50250"/>
    </source>
</evidence>
<feature type="region of interest" description="Disordered" evidence="3">
    <location>
        <begin position="211"/>
        <end position="240"/>
    </location>
</feature>